<dbReference type="AlphaFoldDB" id="A0A0V1DK72"/>
<reference evidence="1 2" key="1">
    <citation type="submission" date="2015-01" db="EMBL/GenBank/DDBJ databases">
        <title>Evolution of Trichinella species and genotypes.</title>
        <authorList>
            <person name="Korhonen P.K."/>
            <person name="Edoardo P."/>
            <person name="Giuseppe L.R."/>
            <person name="Gasser R.B."/>
        </authorList>
    </citation>
    <scope>NUCLEOTIDE SEQUENCE [LARGE SCALE GENOMIC DNA]</scope>
    <source>
        <strain evidence="1">ISS1029</strain>
    </source>
</reference>
<dbReference type="Proteomes" id="UP000055024">
    <property type="component" value="Unassembled WGS sequence"/>
</dbReference>
<feature type="non-terminal residue" evidence="1">
    <location>
        <position position="1"/>
    </location>
</feature>
<proteinExistence type="predicted"/>
<evidence type="ECO:0000313" key="2">
    <source>
        <dbReference type="Proteomes" id="UP000055024"/>
    </source>
</evidence>
<accession>A0A0V1DK72</accession>
<name>A0A0V1DK72_9BILA</name>
<evidence type="ECO:0000313" key="1">
    <source>
        <dbReference type="EMBL" id="KRY61866.1"/>
    </source>
</evidence>
<gene>
    <name evidence="1" type="ORF">T11_14355</name>
</gene>
<organism evidence="1 2">
    <name type="scientific">Trichinella zimbabwensis</name>
    <dbReference type="NCBI Taxonomy" id="268475"/>
    <lineage>
        <taxon>Eukaryota</taxon>
        <taxon>Metazoa</taxon>
        <taxon>Ecdysozoa</taxon>
        <taxon>Nematoda</taxon>
        <taxon>Enoplea</taxon>
        <taxon>Dorylaimia</taxon>
        <taxon>Trichinellida</taxon>
        <taxon>Trichinellidae</taxon>
        <taxon>Trichinella</taxon>
    </lineage>
</organism>
<protein>
    <submittedName>
        <fullName evidence="1">Uncharacterized protein</fullName>
    </submittedName>
</protein>
<comment type="caution">
    <text evidence="1">The sequence shown here is derived from an EMBL/GenBank/DDBJ whole genome shotgun (WGS) entry which is preliminary data.</text>
</comment>
<dbReference type="EMBL" id="JYDP01010432">
    <property type="protein sequence ID" value="KRY61866.1"/>
    <property type="molecule type" value="Genomic_DNA"/>
</dbReference>
<dbReference type="OrthoDB" id="5868531at2759"/>
<keyword evidence="2" id="KW-1185">Reference proteome</keyword>
<sequence length="58" mass="6665">TAVRGRTIAVPEQYDGSSDWDEWLEHFEDAAAVNGWSEAEKLRWLPLSLSQKARSTFR</sequence>
<feature type="non-terminal residue" evidence="1">
    <location>
        <position position="58"/>
    </location>
</feature>